<dbReference type="OrthoDB" id="9776609at2"/>
<feature type="transmembrane region" description="Helical" evidence="2">
    <location>
        <begin position="420"/>
        <end position="438"/>
    </location>
</feature>
<feature type="transmembrane region" description="Helical" evidence="2">
    <location>
        <begin position="389"/>
        <end position="408"/>
    </location>
</feature>
<keyword evidence="4" id="KW-1185">Reference proteome</keyword>
<reference evidence="3 4" key="1">
    <citation type="journal article" date="2012" name="Stand. Genomic Sci.">
        <title>Complete genome sequence of Terriglobus saanensis type strain SP1PR4(T), an Acidobacteria from tundra soil.</title>
        <authorList>
            <person name="Rawat S.R."/>
            <person name="Mannisto M.K."/>
            <person name="Starovoytov V."/>
            <person name="Goodwin L."/>
            <person name="Nolan M."/>
            <person name="Hauser L."/>
            <person name="Land M."/>
            <person name="Davenport K.W."/>
            <person name="Woyke T."/>
            <person name="Haggblom M.M."/>
        </authorList>
    </citation>
    <scope>NUCLEOTIDE SEQUENCE</scope>
    <source>
        <strain evidence="4">ATCC BAA-1853 / DSM 23119 / SP1PR4</strain>
    </source>
</reference>
<feature type="region of interest" description="Disordered" evidence="1">
    <location>
        <begin position="86"/>
        <end position="115"/>
    </location>
</feature>
<dbReference type="Pfam" id="PF03929">
    <property type="entry name" value="PepSY_TM"/>
    <property type="match status" value="1"/>
</dbReference>
<feature type="transmembrane region" description="Helical" evidence="2">
    <location>
        <begin position="12"/>
        <end position="36"/>
    </location>
</feature>
<proteinExistence type="predicted"/>
<evidence type="ECO:0000256" key="1">
    <source>
        <dbReference type="SAM" id="MobiDB-lite"/>
    </source>
</evidence>
<dbReference type="STRING" id="401053.AciPR4_2915"/>
<feature type="transmembrane region" description="Helical" evidence="2">
    <location>
        <begin position="482"/>
        <end position="504"/>
    </location>
</feature>
<keyword evidence="2" id="KW-0812">Transmembrane</keyword>
<keyword evidence="2" id="KW-0472">Membrane</keyword>
<dbReference type="InterPro" id="IPR005625">
    <property type="entry name" value="PepSY-ass_TM"/>
</dbReference>
<evidence type="ECO:0000313" key="3">
    <source>
        <dbReference type="EMBL" id="ADV83676.1"/>
    </source>
</evidence>
<dbReference type="PANTHER" id="PTHR34219:SF4">
    <property type="entry name" value="PEPSY DOMAIN-CONTAINING PROTEIN"/>
    <property type="match status" value="1"/>
</dbReference>
<dbReference type="PANTHER" id="PTHR34219">
    <property type="entry name" value="IRON-REGULATED INNER MEMBRANE PROTEIN-RELATED"/>
    <property type="match status" value="1"/>
</dbReference>
<dbReference type="AlphaFoldDB" id="E8V4C7"/>
<dbReference type="eggNOG" id="COG3182">
    <property type="taxonomic scope" value="Bacteria"/>
</dbReference>
<dbReference type="HOGENOM" id="CLU_025664_2_0_0"/>
<evidence type="ECO:0000313" key="4">
    <source>
        <dbReference type="Proteomes" id="UP000006844"/>
    </source>
</evidence>
<protein>
    <recommendedName>
        <fullName evidence="5">PepSY-associated TM helix domain protein</fullName>
    </recommendedName>
</protein>
<feature type="transmembrane region" description="Helical" evidence="2">
    <location>
        <begin position="193"/>
        <end position="226"/>
    </location>
</feature>
<dbReference type="Proteomes" id="UP000006844">
    <property type="component" value="Chromosome"/>
</dbReference>
<feature type="transmembrane region" description="Helical" evidence="2">
    <location>
        <begin position="450"/>
        <end position="470"/>
    </location>
</feature>
<evidence type="ECO:0008006" key="5">
    <source>
        <dbReference type="Google" id="ProtNLM"/>
    </source>
</evidence>
<feature type="transmembrane region" description="Helical" evidence="2">
    <location>
        <begin position="149"/>
        <end position="172"/>
    </location>
</feature>
<evidence type="ECO:0000256" key="2">
    <source>
        <dbReference type="SAM" id="Phobius"/>
    </source>
</evidence>
<gene>
    <name evidence="3" type="ordered locus">AciPR4_2915</name>
</gene>
<accession>E8V4C7</accession>
<organism evidence="3 4">
    <name type="scientific">Terriglobus saanensis (strain ATCC BAA-1853 / DSM 23119 / SP1PR4)</name>
    <dbReference type="NCBI Taxonomy" id="401053"/>
    <lineage>
        <taxon>Bacteria</taxon>
        <taxon>Pseudomonadati</taxon>
        <taxon>Acidobacteriota</taxon>
        <taxon>Terriglobia</taxon>
        <taxon>Terriglobales</taxon>
        <taxon>Acidobacteriaceae</taxon>
        <taxon>Terriglobus</taxon>
    </lineage>
</organism>
<dbReference type="EMBL" id="CP002467">
    <property type="protein sequence ID" value="ADV83676.1"/>
    <property type="molecule type" value="Genomic_DNA"/>
</dbReference>
<dbReference type="KEGG" id="tsa:AciPR4_2915"/>
<sequence>MKRTFRLSMQWLHTWTGLVFGWIIFLVFFNGTAAYFRQEITTWMKPEIAAAIDPAKSVSGAVAFLKMKAPNAETWTISVPDNRYPGSDVTWQARPKPGEAPTEEEDDQRLPPDRRATIDANGRPLVIRDTEGGDYFFQFHYAFHYLPQFLGLLVVGMASLGLMVALTTGLIIHRRIFAEFFTFRPGQGVRSRLDAHTTFSVLALPFHLMITYSGVAILMFFFMPWAMFANYSNPLPYFEMIISRTHTAPASGHTAPLVSVNTVLSAAEVVWKGGRAERIRVTNPGNTNATITVDRHLNGLVAGPNANLTFNGVTGALVGPTSQTSAAATAIFSLHLAHFARPALRWLLFLCGATGTAMVASGLILWTAKRRRNLLDPEYSRRGFQIVETLNVAVLAGYPAATAALFWANRLLPLSIASRANVEILCAFGCWGLLLVWSAARPMRKARVEVLGVAALLFLLLPIVNAATSARGTLASLMRGDPLYSGFDFVSLVLGLLFATAAMLTRRRTYLPAPPALADPIAAIGPTILEGTE</sequence>
<keyword evidence="2" id="KW-1133">Transmembrane helix</keyword>
<dbReference type="RefSeq" id="WP_013569408.1">
    <property type="nucleotide sequence ID" value="NC_014963.1"/>
</dbReference>
<name>E8V4C7_TERSS</name>
<feature type="transmembrane region" description="Helical" evidence="2">
    <location>
        <begin position="346"/>
        <end position="368"/>
    </location>
</feature>